<dbReference type="SUPFAM" id="SSF56601">
    <property type="entry name" value="beta-lactamase/transpeptidase-like"/>
    <property type="match status" value="1"/>
</dbReference>
<name>A0A9E2KPN1_9LACO</name>
<proteinExistence type="predicted"/>
<dbReference type="Gene3D" id="3.40.710.10">
    <property type="entry name" value="DD-peptidase/beta-lactamase superfamily"/>
    <property type="match status" value="1"/>
</dbReference>
<comment type="subcellular location">
    <subcellularLocation>
        <location evidence="1">Membrane</location>
    </subcellularLocation>
</comment>
<feature type="domain" description="Beta-lactamase-related" evidence="3">
    <location>
        <begin position="44"/>
        <end position="322"/>
    </location>
</feature>
<dbReference type="EMBL" id="JAHLFT010000017">
    <property type="protein sequence ID" value="MBU3827784.1"/>
    <property type="molecule type" value="Genomic_DNA"/>
</dbReference>
<dbReference type="PANTHER" id="PTHR46825">
    <property type="entry name" value="D-ALANYL-D-ALANINE-CARBOXYPEPTIDASE/ENDOPEPTIDASE AMPH"/>
    <property type="match status" value="1"/>
</dbReference>
<dbReference type="AlphaFoldDB" id="A0A9E2KPN1"/>
<dbReference type="PANTHER" id="PTHR46825:SF11">
    <property type="entry name" value="PENICILLIN-BINDING PROTEIN 4"/>
    <property type="match status" value="1"/>
</dbReference>
<evidence type="ECO:0000313" key="4">
    <source>
        <dbReference type="EMBL" id="MBU3827784.1"/>
    </source>
</evidence>
<dbReference type="InterPro" id="IPR012338">
    <property type="entry name" value="Beta-lactam/transpept-like"/>
</dbReference>
<organism evidence="4 5">
    <name type="scientific">Candidatus Lactobacillus pullistercoris</name>
    <dbReference type="NCBI Taxonomy" id="2838636"/>
    <lineage>
        <taxon>Bacteria</taxon>
        <taxon>Bacillati</taxon>
        <taxon>Bacillota</taxon>
        <taxon>Bacilli</taxon>
        <taxon>Lactobacillales</taxon>
        <taxon>Lactobacillaceae</taxon>
        <taxon>Lactobacillus</taxon>
    </lineage>
</organism>
<accession>A0A9E2KPN1</accession>
<evidence type="ECO:0000256" key="2">
    <source>
        <dbReference type="ARBA" id="ARBA00023136"/>
    </source>
</evidence>
<dbReference type="InterPro" id="IPR050491">
    <property type="entry name" value="AmpC-like"/>
</dbReference>
<reference evidence="4" key="2">
    <citation type="submission" date="2021-04" db="EMBL/GenBank/DDBJ databases">
        <authorList>
            <person name="Gilroy R."/>
        </authorList>
    </citation>
    <scope>NUCLEOTIDE SEQUENCE</scope>
    <source>
        <strain evidence="4">F6-686</strain>
    </source>
</reference>
<dbReference type="InterPro" id="IPR001466">
    <property type="entry name" value="Beta-lactam-related"/>
</dbReference>
<sequence length="346" mass="40043">MRRHKRFFLIVFLGICFFISLLFLVPLTTGMDSRVKDPQKQFKDYMAFNHINGIMLVNDKKDRPIVIENNETANKSQLVKPNRLFPIASLQKIITGTAIYQLQQQKQLSWNTPLSKFYPQISGSSDISIRELMNHTSGLINNARPSEPLKNQQEQISFMLKHMKYDHLHTWDYQDVDYELLAAIISNEVNTSYNAYIKSNFAKLLNLQTIKDFSEVTKKEVPQAIGGKVDWHKVTVTTSSDFGAGNLFMSPSDYCKFVNNYVLKDPEMIKEFQEQSRHQEVHYFGGVYFKGNVIRAYGSIPGYNCCFVANYKTKKMVMLFSNNIDYFTLKRTADYLLHSYMGVGLF</sequence>
<gene>
    <name evidence="4" type="ORF">H9806_01195</name>
</gene>
<evidence type="ECO:0000256" key="1">
    <source>
        <dbReference type="ARBA" id="ARBA00004370"/>
    </source>
</evidence>
<evidence type="ECO:0000259" key="3">
    <source>
        <dbReference type="Pfam" id="PF00144"/>
    </source>
</evidence>
<comment type="caution">
    <text evidence="4">The sequence shown here is derived from an EMBL/GenBank/DDBJ whole genome shotgun (WGS) entry which is preliminary data.</text>
</comment>
<evidence type="ECO:0000313" key="5">
    <source>
        <dbReference type="Proteomes" id="UP000823844"/>
    </source>
</evidence>
<dbReference type="Proteomes" id="UP000823844">
    <property type="component" value="Unassembled WGS sequence"/>
</dbReference>
<dbReference type="Pfam" id="PF00144">
    <property type="entry name" value="Beta-lactamase"/>
    <property type="match status" value="1"/>
</dbReference>
<dbReference type="GO" id="GO:0016020">
    <property type="term" value="C:membrane"/>
    <property type="evidence" value="ECO:0007669"/>
    <property type="project" value="UniProtKB-SubCell"/>
</dbReference>
<protein>
    <submittedName>
        <fullName evidence="4">Beta-lactamase family protein</fullName>
    </submittedName>
</protein>
<reference evidence="4" key="1">
    <citation type="journal article" date="2021" name="PeerJ">
        <title>Extensive microbial diversity within the chicken gut microbiome revealed by metagenomics and culture.</title>
        <authorList>
            <person name="Gilroy R."/>
            <person name="Ravi A."/>
            <person name="Getino M."/>
            <person name="Pursley I."/>
            <person name="Horton D.L."/>
            <person name="Alikhan N.F."/>
            <person name="Baker D."/>
            <person name="Gharbi K."/>
            <person name="Hall N."/>
            <person name="Watson M."/>
            <person name="Adriaenssens E.M."/>
            <person name="Foster-Nyarko E."/>
            <person name="Jarju S."/>
            <person name="Secka A."/>
            <person name="Antonio M."/>
            <person name="Oren A."/>
            <person name="Chaudhuri R.R."/>
            <person name="La Ragione R."/>
            <person name="Hildebrand F."/>
            <person name="Pallen M.J."/>
        </authorList>
    </citation>
    <scope>NUCLEOTIDE SEQUENCE</scope>
    <source>
        <strain evidence="4">F6-686</strain>
    </source>
</reference>
<keyword evidence="2" id="KW-0472">Membrane</keyword>